<accession>A0A8G2CN99</accession>
<evidence type="ECO:0000313" key="1">
    <source>
        <dbReference type="EMBL" id="SIR40096.1"/>
    </source>
</evidence>
<dbReference type="AlphaFoldDB" id="A0A8G2CN99"/>
<dbReference type="Proteomes" id="UP000186308">
    <property type="component" value="Unassembled WGS sequence"/>
</dbReference>
<keyword evidence="2" id="KW-1185">Reference proteome</keyword>
<protein>
    <submittedName>
        <fullName evidence="1">Molybdopterin synthase subunit MoaD</fullName>
    </submittedName>
</protein>
<dbReference type="OrthoDB" id="9800712at2"/>
<evidence type="ECO:0000313" key="2">
    <source>
        <dbReference type="Proteomes" id="UP000186308"/>
    </source>
</evidence>
<dbReference type="InterPro" id="IPR016155">
    <property type="entry name" value="Mopterin_synth/thiamin_S_b"/>
</dbReference>
<reference evidence="1 2" key="1">
    <citation type="submission" date="2017-01" db="EMBL/GenBank/DDBJ databases">
        <authorList>
            <person name="Varghese N."/>
            <person name="Submissions S."/>
        </authorList>
    </citation>
    <scope>NUCLEOTIDE SEQUENCE [LARGE SCALE GENOMIC DNA]</scope>
    <source>
        <strain evidence="1 2">ATCC 35905</strain>
    </source>
</reference>
<proteinExistence type="predicted"/>
<dbReference type="SUPFAM" id="SSF54285">
    <property type="entry name" value="MoaD/ThiS"/>
    <property type="match status" value="1"/>
</dbReference>
<dbReference type="Gene3D" id="3.10.20.30">
    <property type="match status" value="1"/>
</dbReference>
<comment type="caution">
    <text evidence="1">The sequence shown here is derived from an EMBL/GenBank/DDBJ whole genome shotgun (WGS) entry which is preliminary data.</text>
</comment>
<organism evidence="1 2">
    <name type="scientific">Acidiphilium rubrum</name>
    <dbReference type="NCBI Taxonomy" id="526"/>
    <lineage>
        <taxon>Bacteria</taxon>
        <taxon>Pseudomonadati</taxon>
        <taxon>Pseudomonadota</taxon>
        <taxon>Alphaproteobacteria</taxon>
        <taxon>Acetobacterales</taxon>
        <taxon>Acidocellaceae</taxon>
        <taxon>Acidiphilium</taxon>
    </lineage>
</organism>
<dbReference type="InterPro" id="IPR003749">
    <property type="entry name" value="ThiS/MoaD-like"/>
</dbReference>
<sequence length="83" mass="9178">MKILYFAWLRERIGHAEDTIDPPDSVTTIGEMTEYLAGLSPAHQRAFANRDAIKTALDQVFAPPETPLGDARELAYFPPFTGG</sequence>
<gene>
    <name evidence="1" type="ORF">SAMN05421828_1298</name>
</gene>
<dbReference type="Pfam" id="PF02597">
    <property type="entry name" value="ThiS"/>
    <property type="match status" value="1"/>
</dbReference>
<dbReference type="RefSeq" id="WP_029313170.1">
    <property type="nucleotide sequence ID" value="NZ_DAOMCH010000047.1"/>
</dbReference>
<dbReference type="NCBIfam" id="TIGR01682">
    <property type="entry name" value="moaD"/>
    <property type="match status" value="1"/>
</dbReference>
<name>A0A8G2CN99_ACIRU</name>
<dbReference type="EMBL" id="FTNE01000029">
    <property type="protein sequence ID" value="SIR40096.1"/>
    <property type="molecule type" value="Genomic_DNA"/>
</dbReference>
<dbReference type="CDD" id="cd00754">
    <property type="entry name" value="Ubl_MoaD"/>
    <property type="match status" value="1"/>
</dbReference>
<dbReference type="InterPro" id="IPR012675">
    <property type="entry name" value="Beta-grasp_dom_sf"/>
</dbReference>